<dbReference type="AlphaFoldDB" id="A0A1M4ZQK4"/>
<evidence type="ECO:0000313" key="1">
    <source>
        <dbReference type="EMBL" id="SHF19826.1"/>
    </source>
</evidence>
<dbReference type="Proteomes" id="UP000184048">
    <property type="component" value="Unassembled WGS sequence"/>
</dbReference>
<organism evidence="1 2">
    <name type="scientific">Flavisolibacter ginsengisoli DSM 18119</name>
    <dbReference type="NCBI Taxonomy" id="1121884"/>
    <lineage>
        <taxon>Bacteria</taxon>
        <taxon>Pseudomonadati</taxon>
        <taxon>Bacteroidota</taxon>
        <taxon>Chitinophagia</taxon>
        <taxon>Chitinophagales</taxon>
        <taxon>Chitinophagaceae</taxon>
        <taxon>Flavisolibacter</taxon>
    </lineage>
</organism>
<protein>
    <submittedName>
        <fullName evidence="1">Uncharacterized protein</fullName>
    </submittedName>
</protein>
<sequence length="99" mass="11154">MNEENANAMELKLQYEKTISEVKKEFTQVFPQLKVEFCTTEEQNTVATHAIPDTTALGDITGVLKEGTVELTSTTPLKEIEKVLQQQYCLPVQICYMPA</sequence>
<evidence type="ECO:0000313" key="2">
    <source>
        <dbReference type="Proteomes" id="UP000184048"/>
    </source>
</evidence>
<dbReference type="RefSeq" id="WP_072835213.1">
    <property type="nucleotide sequence ID" value="NZ_FQUU01000007.1"/>
</dbReference>
<dbReference type="EMBL" id="FQUU01000007">
    <property type="protein sequence ID" value="SHF19826.1"/>
    <property type="molecule type" value="Genomic_DNA"/>
</dbReference>
<reference evidence="1 2" key="1">
    <citation type="submission" date="2016-11" db="EMBL/GenBank/DDBJ databases">
        <authorList>
            <person name="Jaros S."/>
            <person name="Januszkiewicz K."/>
            <person name="Wedrychowicz H."/>
        </authorList>
    </citation>
    <scope>NUCLEOTIDE SEQUENCE [LARGE SCALE GENOMIC DNA]</scope>
    <source>
        <strain evidence="1 2">DSM 18119</strain>
    </source>
</reference>
<name>A0A1M4ZQK4_9BACT</name>
<accession>A0A1M4ZQK4</accession>
<gene>
    <name evidence="1" type="ORF">SAMN02745131_02020</name>
</gene>
<keyword evidence="2" id="KW-1185">Reference proteome</keyword>
<proteinExistence type="predicted"/>